<dbReference type="Proteomes" id="UP001296993">
    <property type="component" value="Unassembled WGS sequence"/>
</dbReference>
<name>A0ABS4XJM9_9MICC</name>
<dbReference type="RefSeq" id="WP_210002231.1">
    <property type="nucleotide sequence ID" value="NZ_BAAAJY010000004.1"/>
</dbReference>
<dbReference type="EMBL" id="JAGIOF010000004">
    <property type="protein sequence ID" value="MBP2388541.1"/>
    <property type="molecule type" value="Genomic_DNA"/>
</dbReference>
<feature type="transmembrane region" description="Helical" evidence="1">
    <location>
        <begin position="86"/>
        <end position="106"/>
    </location>
</feature>
<proteinExistence type="predicted"/>
<feature type="transmembrane region" description="Helical" evidence="1">
    <location>
        <begin position="15"/>
        <end position="36"/>
    </location>
</feature>
<gene>
    <name evidence="2" type="ORF">JOF47_004114</name>
</gene>
<keyword evidence="3" id="KW-1185">Reference proteome</keyword>
<keyword evidence="1" id="KW-0472">Membrane</keyword>
<reference evidence="2 3" key="1">
    <citation type="submission" date="2021-03" db="EMBL/GenBank/DDBJ databases">
        <title>Sequencing the genomes of 1000 actinobacteria strains.</title>
        <authorList>
            <person name="Klenk H.-P."/>
        </authorList>
    </citation>
    <scope>NUCLEOTIDE SEQUENCE [LARGE SCALE GENOMIC DNA]</scope>
    <source>
        <strain evidence="2 3">DSM 15797</strain>
    </source>
</reference>
<keyword evidence="1" id="KW-0812">Transmembrane</keyword>
<keyword evidence="1" id="KW-1133">Transmembrane helix</keyword>
<feature type="transmembrane region" description="Helical" evidence="1">
    <location>
        <begin position="56"/>
        <end position="79"/>
    </location>
</feature>
<feature type="transmembrane region" description="Helical" evidence="1">
    <location>
        <begin position="118"/>
        <end position="138"/>
    </location>
</feature>
<accession>A0ABS4XJM9</accession>
<evidence type="ECO:0000313" key="3">
    <source>
        <dbReference type="Proteomes" id="UP001296993"/>
    </source>
</evidence>
<comment type="caution">
    <text evidence="2">The sequence shown here is derived from an EMBL/GenBank/DDBJ whole genome shotgun (WGS) entry which is preliminary data.</text>
</comment>
<evidence type="ECO:0000313" key="2">
    <source>
        <dbReference type="EMBL" id="MBP2388541.1"/>
    </source>
</evidence>
<evidence type="ECO:0000256" key="1">
    <source>
        <dbReference type="SAM" id="Phobius"/>
    </source>
</evidence>
<protein>
    <submittedName>
        <fullName evidence="2">Uncharacterized protein</fullName>
    </submittedName>
</protein>
<sequence length="139" mass="14889">MLLVTNQYEVTSREVFLKVLGTVVVFWLAHVFATAVSRMGVVADAKSPFSESLRYAFAHSAGLLIAAVVPLTIVLLGVVDLISDDIALWTALWVDAALLGLLGYFSSGAWTRNTSLRLRVGAGTALLGVCVVLLKAFIH</sequence>
<organism evidence="2 3">
    <name type="scientific">Paeniglutamicibacter kerguelensis</name>
    <dbReference type="NCBI Taxonomy" id="254788"/>
    <lineage>
        <taxon>Bacteria</taxon>
        <taxon>Bacillati</taxon>
        <taxon>Actinomycetota</taxon>
        <taxon>Actinomycetes</taxon>
        <taxon>Micrococcales</taxon>
        <taxon>Micrococcaceae</taxon>
        <taxon>Paeniglutamicibacter</taxon>
    </lineage>
</organism>